<dbReference type="EMBL" id="VUJU01000701">
    <property type="protein sequence ID" value="KAF0768801.1"/>
    <property type="molecule type" value="Genomic_DNA"/>
</dbReference>
<sequence>MADSTAIKKLTYIPPTPPVELIDSYNYTLNFASRTFLNAELDPTDEYTTVLTITPSWCVNITPDFLQPIFALIGNIL</sequence>
<protein>
    <submittedName>
        <fullName evidence="1">Uncharacterized protein</fullName>
    </submittedName>
</protein>
<dbReference type="Proteomes" id="UP000478052">
    <property type="component" value="Unassembled WGS sequence"/>
</dbReference>
<gene>
    <name evidence="1" type="ORF">FWK35_00006643</name>
</gene>
<dbReference type="AlphaFoldDB" id="A0A6G0ZDL1"/>
<keyword evidence="2" id="KW-1185">Reference proteome</keyword>
<organism evidence="1 2">
    <name type="scientific">Aphis craccivora</name>
    <name type="common">Cowpea aphid</name>
    <dbReference type="NCBI Taxonomy" id="307492"/>
    <lineage>
        <taxon>Eukaryota</taxon>
        <taxon>Metazoa</taxon>
        <taxon>Ecdysozoa</taxon>
        <taxon>Arthropoda</taxon>
        <taxon>Hexapoda</taxon>
        <taxon>Insecta</taxon>
        <taxon>Pterygota</taxon>
        <taxon>Neoptera</taxon>
        <taxon>Paraneoptera</taxon>
        <taxon>Hemiptera</taxon>
        <taxon>Sternorrhyncha</taxon>
        <taxon>Aphidomorpha</taxon>
        <taxon>Aphidoidea</taxon>
        <taxon>Aphididae</taxon>
        <taxon>Aphidini</taxon>
        <taxon>Aphis</taxon>
        <taxon>Aphis</taxon>
    </lineage>
</organism>
<evidence type="ECO:0000313" key="2">
    <source>
        <dbReference type="Proteomes" id="UP000478052"/>
    </source>
</evidence>
<proteinExistence type="predicted"/>
<comment type="caution">
    <text evidence="1">The sequence shown here is derived from an EMBL/GenBank/DDBJ whole genome shotgun (WGS) entry which is preliminary data.</text>
</comment>
<name>A0A6G0ZDL1_APHCR</name>
<accession>A0A6G0ZDL1</accession>
<evidence type="ECO:0000313" key="1">
    <source>
        <dbReference type="EMBL" id="KAF0768801.1"/>
    </source>
</evidence>
<reference evidence="1 2" key="1">
    <citation type="submission" date="2019-08" db="EMBL/GenBank/DDBJ databases">
        <title>Whole genome of Aphis craccivora.</title>
        <authorList>
            <person name="Voronova N.V."/>
            <person name="Shulinski R.S."/>
            <person name="Bandarenka Y.V."/>
            <person name="Zhorov D.G."/>
            <person name="Warner D."/>
        </authorList>
    </citation>
    <scope>NUCLEOTIDE SEQUENCE [LARGE SCALE GENOMIC DNA]</scope>
    <source>
        <strain evidence="1">180601</strain>
        <tissue evidence="1">Whole Body</tissue>
    </source>
</reference>